<evidence type="ECO:0000256" key="7">
    <source>
        <dbReference type="SAM" id="MobiDB-lite"/>
    </source>
</evidence>
<keyword evidence="8" id="KW-0812">Transmembrane</keyword>
<dbReference type="AlphaFoldDB" id="A0A7W8VD01"/>
<keyword evidence="8" id="KW-1133">Transmembrane helix</keyword>
<feature type="region of interest" description="Disordered" evidence="7">
    <location>
        <begin position="338"/>
        <end position="403"/>
    </location>
</feature>
<keyword evidence="2 5" id="KW-0547">Nucleotide-binding</keyword>
<feature type="binding site" evidence="5">
    <location>
        <position position="44"/>
    </location>
    <ligand>
        <name>ATP</name>
        <dbReference type="ChEBI" id="CHEBI:30616"/>
    </ligand>
</feature>
<evidence type="ECO:0000256" key="5">
    <source>
        <dbReference type="PROSITE-ProRule" id="PRU10141"/>
    </source>
</evidence>
<dbReference type="EMBL" id="JACHDB010000001">
    <property type="protein sequence ID" value="MBB5431742.1"/>
    <property type="molecule type" value="Genomic_DNA"/>
</dbReference>
<keyword evidence="3" id="KW-0418">Kinase</keyword>
<dbReference type="PROSITE" id="PS50011">
    <property type="entry name" value="PROTEIN_KINASE_DOM"/>
    <property type="match status" value="1"/>
</dbReference>
<reference evidence="10 11" key="1">
    <citation type="submission" date="2020-08" db="EMBL/GenBank/DDBJ databases">
        <title>Sequencing the genomes of 1000 actinobacteria strains.</title>
        <authorList>
            <person name="Klenk H.-P."/>
        </authorList>
    </citation>
    <scope>NUCLEOTIDE SEQUENCE [LARGE SCALE GENOMIC DNA]</scope>
    <source>
        <strain evidence="10 11">DSM 44551</strain>
    </source>
</reference>
<feature type="coiled-coil region" evidence="6">
    <location>
        <begin position="545"/>
        <end position="572"/>
    </location>
</feature>
<dbReference type="PROSITE" id="PS00107">
    <property type="entry name" value="PROTEIN_KINASE_ATP"/>
    <property type="match status" value="1"/>
</dbReference>
<dbReference type="Gene3D" id="1.10.510.10">
    <property type="entry name" value="Transferase(Phosphotransferase) domain 1"/>
    <property type="match status" value="1"/>
</dbReference>
<dbReference type="PANTHER" id="PTHR43289:SF34">
    <property type="entry name" value="SERINE_THREONINE-PROTEIN KINASE YBDM-RELATED"/>
    <property type="match status" value="1"/>
</dbReference>
<feature type="transmembrane region" description="Helical" evidence="8">
    <location>
        <begin position="680"/>
        <end position="699"/>
    </location>
</feature>
<name>A0A7W8VD01_9ACTN</name>
<dbReference type="RefSeq" id="WP_184391407.1">
    <property type="nucleotide sequence ID" value="NZ_BAAAJD010000148.1"/>
</dbReference>
<keyword evidence="11" id="KW-1185">Reference proteome</keyword>
<keyword evidence="1" id="KW-0808">Transferase</keyword>
<dbReference type="InterPro" id="IPR000719">
    <property type="entry name" value="Prot_kinase_dom"/>
</dbReference>
<feature type="region of interest" description="Disordered" evidence="7">
    <location>
        <begin position="273"/>
        <end position="325"/>
    </location>
</feature>
<protein>
    <recommendedName>
        <fullName evidence="9">Protein kinase domain-containing protein</fullName>
    </recommendedName>
</protein>
<evidence type="ECO:0000256" key="4">
    <source>
        <dbReference type="ARBA" id="ARBA00022840"/>
    </source>
</evidence>
<evidence type="ECO:0000313" key="11">
    <source>
        <dbReference type="Proteomes" id="UP000572635"/>
    </source>
</evidence>
<dbReference type="InterPro" id="IPR011009">
    <property type="entry name" value="Kinase-like_dom_sf"/>
</dbReference>
<organism evidence="10 11">
    <name type="scientific">Nocardiopsis composta</name>
    <dbReference type="NCBI Taxonomy" id="157465"/>
    <lineage>
        <taxon>Bacteria</taxon>
        <taxon>Bacillati</taxon>
        <taxon>Actinomycetota</taxon>
        <taxon>Actinomycetes</taxon>
        <taxon>Streptosporangiales</taxon>
        <taxon>Nocardiopsidaceae</taxon>
        <taxon>Nocardiopsis</taxon>
    </lineage>
</organism>
<evidence type="ECO:0000313" key="10">
    <source>
        <dbReference type="EMBL" id="MBB5431742.1"/>
    </source>
</evidence>
<sequence length="775" mass="81386">MGDEETGTEQQTVGDYRLVRRLGRGGFGEVFLGEAPDGHRAAVKLLHATWAGDADMRRRFAAEVEQARKVSGFCIAAILGADPEAERPWIATEYIDGPTLQDAVTENGPRGGTDLHRLAVSTATALAAIHGAGVVHRDLKPENILLAADGPRVIDFGIARAVETTSVTASGVVGTVGYMAPEQLEGLRLTPAVDVFAWGAVMAFAATGREAFAAPTQVARITRILSGAPDTDGLTEPLLPIVLACLEKDPARRPTARGLLDLLLDAPAAGGPAALPAPADGGADAEVSPDGATRVQGAVDPTRVAPADAPGTRQYTELAPGEAGAPATRQYTRLAGEEHAASALAPGAPPAAPPTPPPQGPYPSGAVYLSPPPYVPPGPGTPPPYTPVPSGAPSGGVPDYTPVPPGETPPYWFAGVKYTEPGALAEAMQRDWGHAVRVFGDDGARDALGTWLITDARDTAVDRSLFRRRPDDANIALAWFIAQLRPDLPPVFRGRDASLAGLREQFADAQALFTGAPPANDLLLVARPEVLRAMALHHGPDAEDRRRLLHDLEEAEQAAVEFQQRLRTATSRLSGPPIDSARILAHLLHPEQVAGPPPQGDAEATELQALLWAPVEQARGARRAGMAAVLRSMSGLVATVAKERAEWRGALSRAQAEQGTAAEEWEREARLYTLHRRLKVPVWVLVVALVVAAGIGGAAGSVAGWMGTVFLLWVGARIAAMGVTGSMGPRNGYPSAVQAAQARHQQAEAHVVRLRQGVEAMEADLRALRALPPAP</sequence>
<gene>
    <name evidence="10" type="ORF">HDA36_001826</name>
</gene>
<dbReference type="SUPFAM" id="SSF56112">
    <property type="entry name" value="Protein kinase-like (PK-like)"/>
    <property type="match status" value="1"/>
</dbReference>
<dbReference type="Gene3D" id="3.30.200.20">
    <property type="entry name" value="Phosphorylase Kinase, domain 1"/>
    <property type="match status" value="1"/>
</dbReference>
<feature type="compositionally biased region" description="Low complexity" evidence="7">
    <location>
        <begin position="273"/>
        <end position="285"/>
    </location>
</feature>
<evidence type="ECO:0000256" key="3">
    <source>
        <dbReference type="ARBA" id="ARBA00022777"/>
    </source>
</evidence>
<proteinExistence type="predicted"/>
<feature type="compositionally biased region" description="Low complexity" evidence="7">
    <location>
        <begin position="388"/>
        <end position="398"/>
    </location>
</feature>
<dbReference type="InterPro" id="IPR008271">
    <property type="entry name" value="Ser/Thr_kinase_AS"/>
</dbReference>
<evidence type="ECO:0000256" key="2">
    <source>
        <dbReference type="ARBA" id="ARBA00022741"/>
    </source>
</evidence>
<evidence type="ECO:0000259" key="9">
    <source>
        <dbReference type="PROSITE" id="PS50011"/>
    </source>
</evidence>
<dbReference type="GO" id="GO:0004674">
    <property type="term" value="F:protein serine/threonine kinase activity"/>
    <property type="evidence" value="ECO:0007669"/>
    <property type="project" value="TreeGrafter"/>
</dbReference>
<dbReference type="Pfam" id="PF00069">
    <property type="entry name" value="Pkinase"/>
    <property type="match status" value="1"/>
</dbReference>
<feature type="compositionally biased region" description="Pro residues" evidence="7">
    <location>
        <begin position="347"/>
        <end position="361"/>
    </location>
</feature>
<feature type="domain" description="Protein kinase" evidence="9">
    <location>
        <begin position="16"/>
        <end position="264"/>
    </location>
</feature>
<accession>A0A7W8VD01</accession>
<dbReference type="SMART" id="SM00220">
    <property type="entry name" value="S_TKc"/>
    <property type="match status" value="1"/>
</dbReference>
<dbReference type="InterPro" id="IPR017441">
    <property type="entry name" value="Protein_kinase_ATP_BS"/>
</dbReference>
<feature type="compositionally biased region" description="Pro residues" evidence="7">
    <location>
        <begin position="370"/>
        <end position="387"/>
    </location>
</feature>
<dbReference type="CDD" id="cd14014">
    <property type="entry name" value="STKc_PknB_like"/>
    <property type="match status" value="1"/>
</dbReference>
<dbReference type="GO" id="GO:0005524">
    <property type="term" value="F:ATP binding"/>
    <property type="evidence" value="ECO:0007669"/>
    <property type="project" value="UniProtKB-UniRule"/>
</dbReference>
<keyword evidence="8" id="KW-0472">Membrane</keyword>
<keyword evidence="6" id="KW-0175">Coiled coil</keyword>
<evidence type="ECO:0000256" key="8">
    <source>
        <dbReference type="SAM" id="Phobius"/>
    </source>
</evidence>
<dbReference type="PROSITE" id="PS00108">
    <property type="entry name" value="PROTEIN_KINASE_ST"/>
    <property type="match status" value="1"/>
</dbReference>
<evidence type="ECO:0000256" key="1">
    <source>
        <dbReference type="ARBA" id="ARBA00022679"/>
    </source>
</evidence>
<keyword evidence="4 5" id="KW-0067">ATP-binding</keyword>
<evidence type="ECO:0000256" key="6">
    <source>
        <dbReference type="SAM" id="Coils"/>
    </source>
</evidence>
<comment type="caution">
    <text evidence="10">The sequence shown here is derived from an EMBL/GenBank/DDBJ whole genome shotgun (WGS) entry which is preliminary data.</text>
</comment>
<dbReference type="PANTHER" id="PTHR43289">
    <property type="entry name" value="MITOGEN-ACTIVATED PROTEIN KINASE KINASE KINASE 20-RELATED"/>
    <property type="match status" value="1"/>
</dbReference>
<dbReference type="Proteomes" id="UP000572635">
    <property type="component" value="Unassembled WGS sequence"/>
</dbReference>